<dbReference type="GO" id="GO:0047472">
    <property type="term" value="F:3-carboxy-cis,cis-muconate cycloisomerase activity"/>
    <property type="evidence" value="ECO:0007669"/>
    <property type="project" value="UniProtKB-EC"/>
</dbReference>
<evidence type="ECO:0000313" key="4">
    <source>
        <dbReference type="Proteomes" id="UP000001225"/>
    </source>
</evidence>
<evidence type="ECO:0000256" key="1">
    <source>
        <dbReference type="ARBA" id="ARBA00034772"/>
    </source>
</evidence>
<proteinExistence type="inferred from homology"/>
<dbReference type="AlphaFoldDB" id="A9HXU4"/>
<gene>
    <name evidence="3" type="primary">pcaB2</name>
    <name evidence="3" type="ordered locus">Bpet0258</name>
</gene>
<protein>
    <submittedName>
        <fullName evidence="3">3-carboxy-cis,cis-muconate cycloisomerase</fullName>
        <ecNumber evidence="3">5.5.1.2</ecNumber>
    </submittedName>
</protein>
<keyword evidence="4" id="KW-1185">Reference proteome</keyword>
<dbReference type="PANTHER" id="PTHR43172:SF2">
    <property type="entry name" value="ADENYLOSUCCINATE LYASE C-TERMINAL DOMAIN-CONTAINING PROTEIN"/>
    <property type="match status" value="1"/>
</dbReference>
<dbReference type="InterPro" id="IPR022761">
    <property type="entry name" value="Fumarate_lyase_N"/>
</dbReference>
<accession>A9HXU4</accession>
<keyword evidence="3" id="KW-0413">Isomerase</keyword>
<dbReference type="Pfam" id="PF00206">
    <property type="entry name" value="Lyase_1"/>
    <property type="match status" value="1"/>
</dbReference>
<organism evidence="3 4">
    <name type="scientific">Bordetella petrii (strain ATCC BAA-461 / DSM 12804 / CCUG 43448 / CIP 107267 / Se-1111R)</name>
    <dbReference type="NCBI Taxonomy" id="340100"/>
    <lineage>
        <taxon>Bacteria</taxon>
        <taxon>Pseudomonadati</taxon>
        <taxon>Pseudomonadota</taxon>
        <taxon>Betaproteobacteria</taxon>
        <taxon>Burkholderiales</taxon>
        <taxon>Alcaligenaceae</taxon>
        <taxon>Bordetella</taxon>
    </lineage>
</organism>
<dbReference type="InterPro" id="IPR000362">
    <property type="entry name" value="Fumarate_lyase_fam"/>
</dbReference>
<dbReference type="PANTHER" id="PTHR43172">
    <property type="entry name" value="ADENYLOSUCCINATE LYASE"/>
    <property type="match status" value="1"/>
</dbReference>
<evidence type="ECO:0000259" key="2">
    <source>
        <dbReference type="Pfam" id="PF00206"/>
    </source>
</evidence>
<dbReference type="PRINTS" id="PR00149">
    <property type="entry name" value="FUMRATELYASE"/>
</dbReference>
<evidence type="ECO:0000313" key="3">
    <source>
        <dbReference type="EMBL" id="CAP40589.1"/>
    </source>
</evidence>
<dbReference type="STRING" id="94624.Bpet0258"/>
<dbReference type="Gene3D" id="1.20.200.10">
    <property type="entry name" value="Fumarase/aspartase (Central domain)"/>
    <property type="match status" value="1"/>
</dbReference>
<dbReference type="Gene3D" id="1.10.40.30">
    <property type="entry name" value="Fumarase/aspartase (C-terminal domain)"/>
    <property type="match status" value="1"/>
</dbReference>
<dbReference type="InterPro" id="IPR008948">
    <property type="entry name" value="L-Aspartase-like"/>
</dbReference>
<feature type="domain" description="Fumarate lyase N-terminal" evidence="2">
    <location>
        <begin position="34"/>
        <end position="293"/>
    </location>
</feature>
<dbReference type="SUPFAM" id="SSF48557">
    <property type="entry name" value="L-aspartase-like"/>
    <property type="match status" value="1"/>
</dbReference>
<dbReference type="EMBL" id="AM902716">
    <property type="protein sequence ID" value="CAP40589.1"/>
    <property type="molecule type" value="Genomic_DNA"/>
</dbReference>
<dbReference type="Proteomes" id="UP000001225">
    <property type="component" value="Chromosome"/>
</dbReference>
<name>A9HXU4_BORPD</name>
<sequence length="469" mass="49266">MSTDKPAMAASLIDQCLDPAGDIGLFSDQQWLDALLRFEAALARAQASAGLVPASAAAAIARACASIELNRADFVERARGTGAFGIGLVDPIRAFLASHDPAALPCLHWGTTTQDAVDTAHAVLTKTALAALLDELQKLAAALRALAHAHAATPMMARSLLQPAQVTSFGFKCAQSAGALQRSASQLCTLAPHALCVQLGGAVGNRAAMGHRAAQVELVLAAELGLWASGQSWHTQRDAWMRLAMEASVCAGSLSKLARDWSLMSQFEVGELAEAPRGRTSSAMPHKRNSVHCMQAIALTQPVPGLAASLLGAMTQAHERAMGEWQAELSVWAPLWRRVHGAAAALRLAADGLRVDAARMQSHIDALYQVIFSEACTDALAPITGREAAQQAIEHLAPQALAQRQPLSALLQHWVATTRGAEPARAAAHALATATDPQRAVQASAACCHELLRALDASEPSSSLEPHHV</sequence>
<dbReference type="EC" id="5.5.1.2" evidence="3"/>
<dbReference type="eggNOG" id="COG0015">
    <property type="taxonomic scope" value="Bacteria"/>
</dbReference>
<dbReference type="KEGG" id="bpt:Bpet0258"/>
<reference evidence="3 4" key="1">
    <citation type="journal article" date="2008" name="BMC Genomics">
        <title>The missing link: Bordetella petrii is endowed with both the metabolic versatility of environmental bacteria and virulence traits of pathogenic Bordetellae.</title>
        <authorList>
            <person name="Gross R."/>
            <person name="Guzman C.A."/>
            <person name="Sebaihia M."/>
            <person name="Martins Dos Santos V.A."/>
            <person name="Pieper D.H."/>
            <person name="Koebnik R."/>
            <person name="Lechner M."/>
            <person name="Bartels D."/>
            <person name="Buhrmester J."/>
            <person name="Choudhuri J.V."/>
            <person name="Ebensen T."/>
            <person name="Gaigalat L."/>
            <person name="Herrmann S."/>
            <person name="Khachane A.N."/>
            <person name="Larisch C."/>
            <person name="Link S."/>
            <person name="Linke B."/>
            <person name="Meyer F."/>
            <person name="Mormann S."/>
            <person name="Nakunst D."/>
            <person name="Rueckert C."/>
            <person name="Schneiker-Bekel S."/>
            <person name="Schulze K."/>
            <person name="Vorhoelter F.J."/>
            <person name="Yevsa T."/>
            <person name="Engle J.T."/>
            <person name="Goldman W.E."/>
            <person name="Puehler A."/>
            <person name="Goebel U.B."/>
            <person name="Goesmann A."/>
            <person name="Bloecker H."/>
            <person name="Kaiser O."/>
            <person name="Martinez-Arias R."/>
        </authorList>
    </citation>
    <scope>NUCLEOTIDE SEQUENCE [LARGE SCALE GENOMIC DNA]</scope>
    <source>
        <strain evidence="4">ATCC BAA-461 / DSM 12804 / CCUG 43448 / CIP 107267 / Se-1111R</strain>
    </source>
</reference>
<comment type="similarity">
    <text evidence="1">Belongs to the class-II fumarase/aspartase family.</text>
</comment>